<dbReference type="Gene3D" id="1.10.1660.10">
    <property type="match status" value="1"/>
</dbReference>
<protein>
    <submittedName>
        <fullName evidence="2">Excisionase</fullName>
    </submittedName>
</protein>
<organism evidence="2 3">
    <name type="scientific">Enterobacter cloacae</name>
    <dbReference type="NCBI Taxonomy" id="550"/>
    <lineage>
        <taxon>Bacteria</taxon>
        <taxon>Pseudomonadati</taxon>
        <taxon>Pseudomonadota</taxon>
        <taxon>Gammaproteobacteria</taxon>
        <taxon>Enterobacterales</taxon>
        <taxon>Enterobacteriaceae</taxon>
        <taxon>Enterobacter</taxon>
        <taxon>Enterobacter cloacae complex</taxon>
    </lineage>
</organism>
<accession>A0A2T4XW83</accession>
<dbReference type="InterPro" id="IPR041657">
    <property type="entry name" value="HTH_17"/>
</dbReference>
<sequence>MTRKEAAELLGISRGTVTRWVLEGRLKAYRISDRPRAPLLFTREDCIAALQAVPVEPVLMIEREMKREKEESFFLRRKDASKELDALLKIKTGKSRKAE</sequence>
<dbReference type="AlphaFoldDB" id="A0A2T4XW83"/>
<evidence type="ECO:0000259" key="1">
    <source>
        <dbReference type="Pfam" id="PF12728"/>
    </source>
</evidence>
<dbReference type="InterPro" id="IPR009061">
    <property type="entry name" value="DNA-bd_dom_put_sf"/>
</dbReference>
<dbReference type="Pfam" id="PF12728">
    <property type="entry name" value="HTH_17"/>
    <property type="match status" value="1"/>
</dbReference>
<dbReference type="NCBIfam" id="TIGR01764">
    <property type="entry name" value="excise"/>
    <property type="match status" value="1"/>
</dbReference>
<evidence type="ECO:0000313" key="3">
    <source>
        <dbReference type="Proteomes" id="UP000241614"/>
    </source>
</evidence>
<comment type="caution">
    <text evidence="2">The sequence shown here is derived from an EMBL/GenBank/DDBJ whole genome shotgun (WGS) entry which is preliminary data.</text>
</comment>
<dbReference type="GO" id="GO:0003677">
    <property type="term" value="F:DNA binding"/>
    <property type="evidence" value="ECO:0007669"/>
    <property type="project" value="InterPro"/>
</dbReference>
<feature type="domain" description="Helix-turn-helix" evidence="1">
    <location>
        <begin position="1"/>
        <end position="45"/>
    </location>
</feature>
<proteinExistence type="predicted"/>
<dbReference type="InterPro" id="IPR010093">
    <property type="entry name" value="SinI_DNA-bd"/>
</dbReference>
<name>A0A2T4XW83_ENTCL</name>
<dbReference type="SUPFAM" id="SSF46955">
    <property type="entry name" value="Putative DNA-binding domain"/>
    <property type="match status" value="1"/>
</dbReference>
<dbReference type="EMBL" id="PZPP01000016">
    <property type="protein sequence ID" value="PTM34190.1"/>
    <property type="molecule type" value="Genomic_DNA"/>
</dbReference>
<gene>
    <name evidence="2" type="ORF">DA103_19150</name>
</gene>
<dbReference type="Proteomes" id="UP000241614">
    <property type="component" value="Unassembled WGS sequence"/>
</dbReference>
<evidence type="ECO:0000313" key="2">
    <source>
        <dbReference type="EMBL" id="PTM34190.1"/>
    </source>
</evidence>
<reference evidence="2 3" key="1">
    <citation type="submission" date="2018-04" db="EMBL/GenBank/DDBJ databases">
        <title>Genome sequencing reveals highly heavy metal resistance and biotechnology application of the novel Enterobacter cloacae amazonensis isolated from wastewater river in Manaus - Amazonas.</title>
        <authorList>
            <person name="Astolfi M.C.T."/>
            <person name="Carvalho E.B.D.S."/>
            <person name="Lacerda L.B."/>
            <person name="Pinto M.V."/>
            <person name="Nogueira V.B."/>
            <person name="Barros A.M."/>
            <person name="Astolfi-Filho S."/>
        </authorList>
    </citation>
    <scope>NUCLEOTIDE SEQUENCE [LARGE SCALE GENOMIC DNA]</scope>
    <source>
        <strain evidence="3">amazonensis</strain>
    </source>
</reference>
<dbReference type="OrthoDB" id="6475009at2"/>